<accession>A0A8J2PD33</accession>
<comment type="caution">
    <text evidence="1">The sequence shown here is derived from an EMBL/GenBank/DDBJ whole genome shotgun (WGS) entry which is preliminary data.</text>
</comment>
<name>A0A8J2PD33_9HEXA</name>
<protein>
    <submittedName>
        <fullName evidence="1">Uncharacterized protein</fullName>
    </submittedName>
</protein>
<organism evidence="1 2">
    <name type="scientific">Allacma fusca</name>
    <dbReference type="NCBI Taxonomy" id="39272"/>
    <lineage>
        <taxon>Eukaryota</taxon>
        <taxon>Metazoa</taxon>
        <taxon>Ecdysozoa</taxon>
        <taxon>Arthropoda</taxon>
        <taxon>Hexapoda</taxon>
        <taxon>Collembola</taxon>
        <taxon>Symphypleona</taxon>
        <taxon>Sminthuridae</taxon>
        <taxon>Allacma</taxon>
    </lineage>
</organism>
<gene>
    <name evidence="1" type="ORF">AFUS01_LOCUS34526</name>
</gene>
<keyword evidence="2" id="KW-1185">Reference proteome</keyword>
<dbReference type="AlphaFoldDB" id="A0A8J2PD33"/>
<proteinExistence type="predicted"/>
<evidence type="ECO:0000313" key="2">
    <source>
        <dbReference type="Proteomes" id="UP000708208"/>
    </source>
</evidence>
<evidence type="ECO:0000313" key="1">
    <source>
        <dbReference type="EMBL" id="CAG7824367.1"/>
    </source>
</evidence>
<sequence>MVAIHYCIHVNTIPHTHTPASSNNLHFFHYSHIKSHKSSFRVMGRILINFPYEEPLPQLLGVCGSVVALSLEISLILCFRGDNIVVVTSRLPLRS</sequence>
<dbReference type="Proteomes" id="UP000708208">
    <property type="component" value="Unassembled WGS sequence"/>
</dbReference>
<dbReference type="EMBL" id="CAJVCH010532473">
    <property type="protein sequence ID" value="CAG7824367.1"/>
    <property type="molecule type" value="Genomic_DNA"/>
</dbReference>
<reference evidence="1" key="1">
    <citation type="submission" date="2021-06" db="EMBL/GenBank/DDBJ databases">
        <authorList>
            <person name="Hodson N. C."/>
            <person name="Mongue J. A."/>
            <person name="Jaron S. K."/>
        </authorList>
    </citation>
    <scope>NUCLEOTIDE SEQUENCE</scope>
</reference>